<dbReference type="Proteomes" id="UP000054323">
    <property type="component" value="Unassembled WGS sequence"/>
</dbReference>
<accession>A0A124FSH6</accession>
<dbReference type="InterPro" id="IPR022409">
    <property type="entry name" value="PKD/Chitinase_dom"/>
</dbReference>
<dbReference type="Proteomes" id="UP000054598">
    <property type="component" value="Unassembled WGS sequence"/>
</dbReference>
<evidence type="ECO:0000313" key="4">
    <source>
        <dbReference type="EMBL" id="KUK99823.1"/>
    </source>
</evidence>
<keyword evidence="1" id="KW-1133">Transmembrane helix</keyword>
<dbReference type="EMBL" id="LGHE01000224">
    <property type="protein sequence ID" value="KUK99823.1"/>
    <property type="molecule type" value="Genomic_DNA"/>
</dbReference>
<evidence type="ECO:0000313" key="5">
    <source>
        <dbReference type="Proteomes" id="UP000054323"/>
    </source>
</evidence>
<dbReference type="Pfam" id="PF10102">
    <property type="entry name" value="DUF2341"/>
    <property type="match status" value="1"/>
</dbReference>
<keyword evidence="1" id="KW-0812">Transmembrane</keyword>
<name>A0A124FSH6_9EURY</name>
<organism evidence="3 5">
    <name type="scientific">Methanoculleus marisnigri</name>
    <dbReference type="NCBI Taxonomy" id="2198"/>
    <lineage>
        <taxon>Archaea</taxon>
        <taxon>Methanobacteriati</taxon>
        <taxon>Methanobacteriota</taxon>
        <taxon>Stenosarchaea group</taxon>
        <taxon>Methanomicrobia</taxon>
        <taxon>Methanomicrobiales</taxon>
        <taxon>Methanomicrobiaceae</taxon>
        <taxon>Methanoculleus</taxon>
    </lineage>
</organism>
<dbReference type="PROSITE" id="PS50093">
    <property type="entry name" value="PKD"/>
    <property type="match status" value="1"/>
</dbReference>
<dbReference type="CDD" id="cd00146">
    <property type="entry name" value="PKD"/>
    <property type="match status" value="1"/>
</dbReference>
<reference evidence="3" key="1">
    <citation type="journal article" date="2015" name="MBio">
        <title>Genome-resolved metagenomic analysis reveals roles for candidate phyla and other microbial community members in biogeochemical transformations in oil reservoirs.</title>
        <authorList>
            <person name="Hu P."/>
            <person name="Tom L."/>
            <person name="Singh A."/>
            <person name="Thomas B.C."/>
            <person name="Baker B.J."/>
            <person name="Piceno Y.M."/>
            <person name="Andersen G.L."/>
            <person name="Banfield J.F."/>
        </authorList>
    </citation>
    <scope>NUCLEOTIDE SEQUENCE [LARGE SCALE GENOMIC DNA]</scope>
    <source>
        <strain evidence="3">62_101</strain>
        <strain evidence="4">63_41</strain>
    </source>
</reference>
<dbReference type="Pfam" id="PF18911">
    <property type="entry name" value="PKD_4"/>
    <property type="match status" value="1"/>
</dbReference>
<reference evidence="5 6" key="2">
    <citation type="journal article" date="2015" name="MBio">
        <title>Genome-Resolved Metagenomic Analysis Reveals Roles for Candidate Phyla and Other Microbial Community Members in Biogeochemical Transformations in Oil Reservoirs.</title>
        <authorList>
            <person name="Hu P."/>
            <person name="Tom L."/>
            <person name="Singh A."/>
            <person name="Thomas B.C."/>
            <person name="Baker B.J."/>
            <person name="Piceno Y.M."/>
            <person name="Andersen G.L."/>
            <person name="Banfield J.F."/>
        </authorList>
    </citation>
    <scope>NUCLEOTIDE SEQUENCE [LARGE SCALE GENOMIC DNA]</scope>
</reference>
<proteinExistence type="predicted"/>
<dbReference type="SUPFAM" id="SSF49899">
    <property type="entry name" value="Concanavalin A-like lectins/glucanases"/>
    <property type="match status" value="1"/>
</dbReference>
<feature type="domain" description="PKD" evidence="2">
    <location>
        <begin position="70"/>
        <end position="150"/>
    </location>
</feature>
<dbReference type="Gene3D" id="2.60.40.10">
    <property type="entry name" value="Immunoglobulins"/>
    <property type="match status" value="1"/>
</dbReference>
<comment type="caution">
    <text evidence="3">The sequence shown here is derived from an EMBL/GenBank/DDBJ whole genome shotgun (WGS) entry which is preliminary data.</text>
</comment>
<evidence type="ECO:0000259" key="2">
    <source>
        <dbReference type="PROSITE" id="PS50093"/>
    </source>
</evidence>
<dbReference type="InterPro" id="IPR013320">
    <property type="entry name" value="ConA-like_dom_sf"/>
</dbReference>
<dbReference type="SMART" id="SM00089">
    <property type="entry name" value="PKD"/>
    <property type="match status" value="1"/>
</dbReference>
<feature type="transmembrane region" description="Helical" evidence="1">
    <location>
        <begin position="48"/>
        <end position="67"/>
    </location>
</feature>
<dbReference type="AlphaFoldDB" id="A0A124FSH6"/>
<evidence type="ECO:0000313" key="6">
    <source>
        <dbReference type="Proteomes" id="UP000054598"/>
    </source>
</evidence>
<sequence length="450" mass="48242">MIAIVMASFTVLTGVPCFPAEHQHWGAAGRYTHIGAGTHGGSIMDNGWIILIGGVIVLLLIVPAGAVPTTGPALTANVTYAGTPASVQFTDTSGIADVVSRSWSFGDGTRQETSGTGERSVVHTYPDPGSYNVTLSIATRTSVVTTTATVETFARQQAISVGDPSGTDGLAVSFNATHLPGMRPDFTDIRFVDTEAIPIPYWAENVSEGAYARVWLALPAKTPAITMLYGNPEAGSASDPDAVFLFFEDYEVGDLSRWSFSGSNGRIQSDVVRGGAYAGDLSVSEPDLPEFGSNRVCLANISAGPLVIEGDFRVSEFGRWCGSGYIQAWNGTNHLYALHLRNGSVQHYDGEHRNFSADARARTDTWYHIKVVLDTPRATEHAWMDGEYLGSAPMRFADGSLVSSETIFDDFALIGSSSWYSGDPHHFYADNIIVRKYVLIEPVLSYGGGS</sequence>
<dbReference type="InterPro" id="IPR018765">
    <property type="entry name" value="DUF2341"/>
</dbReference>
<dbReference type="InterPro" id="IPR000601">
    <property type="entry name" value="PKD_dom"/>
</dbReference>
<dbReference type="EMBL" id="LGGD01000071">
    <property type="protein sequence ID" value="KUK62302.1"/>
    <property type="molecule type" value="Genomic_DNA"/>
</dbReference>
<dbReference type="PATRIC" id="fig|2198.3.peg.1662"/>
<dbReference type="SUPFAM" id="SSF49299">
    <property type="entry name" value="PKD domain"/>
    <property type="match status" value="1"/>
</dbReference>
<evidence type="ECO:0000256" key="1">
    <source>
        <dbReference type="SAM" id="Phobius"/>
    </source>
</evidence>
<gene>
    <name evidence="3" type="ORF">XD82_0721</name>
    <name evidence="4" type="ORF">XE10_1677</name>
</gene>
<keyword evidence="1" id="KW-0472">Membrane</keyword>
<evidence type="ECO:0000313" key="3">
    <source>
        <dbReference type="EMBL" id="KUK62302.1"/>
    </source>
</evidence>
<dbReference type="InterPro" id="IPR035986">
    <property type="entry name" value="PKD_dom_sf"/>
</dbReference>
<protein>
    <recommendedName>
        <fullName evidence="2">PKD domain-containing protein</fullName>
    </recommendedName>
</protein>
<dbReference type="InterPro" id="IPR013783">
    <property type="entry name" value="Ig-like_fold"/>
</dbReference>